<dbReference type="Proteomes" id="UP000288805">
    <property type="component" value="Unassembled WGS sequence"/>
</dbReference>
<evidence type="ECO:0000313" key="2">
    <source>
        <dbReference type="EMBL" id="RVX16277.1"/>
    </source>
</evidence>
<feature type="region of interest" description="Disordered" evidence="1">
    <location>
        <begin position="46"/>
        <end position="70"/>
    </location>
</feature>
<gene>
    <name evidence="2" type="ORF">CK203_014356</name>
</gene>
<reference evidence="2 3" key="1">
    <citation type="journal article" date="2018" name="PLoS Genet.">
        <title>Population sequencing reveals clonal diversity and ancestral inbreeding in the grapevine cultivar Chardonnay.</title>
        <authorList>
            <person name="Roach M.J."/>
            <person name="Johnson D.L."/>
            <person name="Bohlmann J."/>
            <person name="van Vuuren H.J."/>
            <person name="Jones S.J."/>
            <person name="Pretorius I.S."/>
            <person name="Schmidt S.A."/>
            <person name="Borneman A.R."/>
        </authorList>
    </citation>
    <scope>NUCLEOTIDE SEQUENCE [LARGE SCALE GENOMIC DNA]</scope>
    <source>
        <strain evidence="3">cv. Chardonnay</strain>
        <tissue evidence="2">Leaf</tissue>
    </source>
</reference>
<protein>
    <submittedName>
        <fullName evidence="2">Uncharacterized protein</fullName>
    </submittedName>
</protein>
<evidence type="ECO:0000313" key="3">
    <source>
        <dbReference type="Proteomes" id="UP000288805"/>
    </source>
</evidence>
<sequence length="254" mass="29353">MDTILQIFKWIINHSTPFFESLAKKSLALMDDLFRRANKYAMLQDDGRAVTHSDGQNQSRPIRPGETENEDALTIKSMDITKKQCKNLHYLLDELIKVRYLKQYVCGPERRDKTLTIERAPFSLATRRVVINYIHEEPVDDKYHSKRQRHRLVHIASIREIIHTVQCTFTNDSVRSIDGPITFLTIDSNLVIMSHENALVLTFGVNDFDVRRILINPGSSINLLQMLAYKQMRDFPSALKNHGRILTDFNGGRA</sequence>
<organism evidence="2 3">
    <name type="scientific">Vitis vinifera</name>
    <name type="common">Grape</name>
    <dbReference type="NCBI Taxonomy" id="29760"/>
    <lineage>
        <taxon>Eukaryota</taxon>
        <taxon>Viridiplantae</taxon>
        <taxon>Streptophyta</taxon>
        <taxon>Embryophyta</taxon>
        <taxon>Tracheophyta</taxon>
        <taxon>Spermatophyta</taxon>
        <taxon>Magnoliopsida</taxon>
        <taxon>eudicotyledons</taxon>
        <taxon>Gunneridae</taxon>
        <taxon>Pentapetalae</taxon>
        <taxon>rosids</taxon>
        <taxon>Vitales</taxon>
        <taxon>Vitaceae</taxon>
        <taxon>Viteae</taxon>
        <taxon>Vitis</taxon>
    </lineage>
</organism>
<evidence type="ECO:0000256" key="1">
    <source>
        <dbReference type="SAM" id="MobiDB-lite"/>
    </source>
</evidence>
<dbReference type="AlphaFoldDB" id="A0A438K501"/>
<dbReference type="EMBL" id="QGNW01000016">
    <property type="protein sequence ID" value="RVX16277.1"/>
    <property type="molecule type" value="Genomic_DNA"/>
</dbReference>
<comment type="caution">
    <text evidence="2">The sequence shown here is derived from an EMBL/GenBank/DDBJ whole genome shotgun (WGS) entry which is preliminary data.</text>
</comment>
<name>A0A438K501_VITVI</name>
<accession>A0A438K501</accession>
<proteinExistence type="predicted"/>